<proteinExistence type="predicted"/>
<dbReference type="InterPro" id="IPR030968">
    <property type="entry name" value="RapG/K_inhib"/>
</dbReference>
<sequence length="131" mass="13802">MKKIIIALIVLGILAFGVSLSSADQTRTINHRYKAIAAGTSSPNTVEGNYEMRSVTIYRITGVATSSNAVFGIYNVSAQGDMSVNDNLAIEGGEATSGDALPHMYFGKEGIRLAAGTVVRAIGCTIVLEYL</sequence>
<dbReference type="NCBIfam" id="TIGR04429">
    <property type="entry name" value="Phr_nterm"/>
    <property type="match status" value="1"/>
</dbReference>
<dbReference type="EMBL" id="LAZR01004318">
    <property type="protein sequence ID" value="KKN09685.1"/>
    <property type="molecule type" value="Genomic_DNA"/>
</dbReference>
<comment type="caution">
    <text evidence="1">The sequence shown here is derived from an EMBL/GenBank/DDBJ whole genome shotgun (WGS) entry which is preliminary data.</text>
</comment>
<reference evidence="1" key="1">
    <citation type="journal article" date="2015" name="Nature">
        <title>Complex archaea that bridge the gap between prokaryotes and eukaryotes.</title>
        <authorList>
            <person name="Spang A."/>
            <person name="Saw J.H."/>
            <person name="Jorgensen S.L."/>
            <person name="Zaremba-Niedzwiedzka K."/>
            <person name="Martijn J."/>
            <person name="Lind A.E."/>
            <person name="van Eijk R."/>
            <person name="Schleper C."/>
            <person name="Guy L."/>
            <person name="Ettema T.J."/>
        </authorList>
    </citation>
    <scope>NUCLEOTIDE SEQUENCE</scope>
</reference>
<dbReference type="AlphaFoldDB" id="A0A0F9MQS6"/>
<organism evidence="1">
    <name type="scientific">marine sediment metagenome</name>
    <dbReference type="NCBI Taxonomy" id="412755"/>
    <lineage>
        <taxon>unclassified sequences</taxon>
        <taxon>metagenomes</taxon>
        <taxon>ecological metagenomes</taxon>
    </lineage>
</organism>
<accession>A0A0F9MQS6</accession>
<name>A0A0F9MQS6_9ZZZZ</name>
<evidence type="ECO:0000313" key="1">
    <source>
        <dbReference type="EMBL" id="KKN09685.1"/>
    </source>
</evidence>
<gene>
    <name evidence="1" type="ORF">LCGC14_1044160</name>
</gene>
<protein>
    <submittedName>
        <fullName evidence="1">Uncharacterized protein</fullName>
    </submittedName>
</protein>